<dbReference type="PANTHER" id="PTHR33055">
    <property type="entry name" value="TRANSPOSASE FOR INSERTION SEQUENCE ELEMENT IS1111A"/>
    <property type="match status" value="1"/>
</dbReference>
<dbReference type="AlphaFoldDB" id="D5WS30"/>
<dbReference type="RefSeq" id="WP_013076265.1">
    <property type="nucleotide sequence ID" value="NC_014098.1"/>
</dbReference>
<dbReference type="InterPro" id="IPR003346">
    <property type="entry name" value="Transposase_20"/>
</dbReference>
<protein>
    <submittedName>
        <fullName evidence="4">Transposase IS116/IS110/IS902 family protein</fullName>
    </submittedName>
</protein>
<gene>
    <name evidence="4" type="ordered locus">Btus_2313</name>
</gene>
<sequence>MARNVNAKIQRITEGTLIVGVDVAKHIHVARCVDWRGIELGKPLTFENTRTGLEGLVQWLKGLKHSYAKEDVLVGMEPTGHYWMALGQFLRNRGISVVHVNPSHVKKSKEFDDNSPTKNDVKDALTIARLVKDGRYQEPIVPVGVYAELRSGMNQRERLNEDLIRVQHRIQNWLDRYFPEFVPTVFKQWDGKAALAILRQGWLPVDIAQMNPEQIVEMWKEVGIRRGVGLKAAKRLVDIAQASIGLTEGLGMARQELQILMSQYDLLQQQLNQLEAQIAQLLTHIPGAAQMLRIPGLGLSTVAGFLAEVGDLSRFTSWHQIRKLAGLNLRENSSGKHKGQTRISKRGRARLRALLYRAVFYLVAINPEFKLLHHHFKTRVDNALKPKQSLIALCGKLIRILFTLGTRQVEYDPIRALGPAYRQLADQVTV</sequence>
<dbReference type="Pfam" id="PF01548">
    <property type="entry name" value="DEDD_Tnp_IS110"/>
    <property type="match status" value="1"/>
</dbReference>
<organism evidence="4 5">
    <name type="scientific">Kyrpidia tusciae (strain DSM 2912 / NBRC 15312 / T2)</name>
    <name type="common">Bacillus tusciae</name>
    <dbReference type="NCBI Taxonomy" id="562970"/>
    <lineage>
        <taxon>Bacteria</taxon>
        <taxon>Bacillati</taxon>
        <taxon>Bacillota</taxon>
        <taxon>Bacilli</taxon>
        <taxon>Bacillales</taxon>
        <taxon>Alicyclobacillaceae</taxon>
        <taxon>Kyrpidia</taxon>
    </lineage>
</organism>
<feature type="domain" description="Transposase IS116/IS110/IS902 C-terminal" evidence="3">
    <location>
        <begin position="291"/>
        <end position="373"/>
    </location>
</feature>
<name>D5WS30_KYRT2</name>
<dbReference type="eggNOG" id="COG3547">
    <property type="taxonomic scope" value="Bacteria"/>
</dbReference>
<dbReference type="EMBL" id="CP002017">
    <property type="protein sequence ID" value="ADG06982.1"/>
    <property type="molecule type" value="Genomic_DNA"/>
</dbReference>
<dbReference type="GO" id="GO:0004803">
    <property type="term" value="F:transposase activity"/>
    <property type="evidence" value="ECO:0007669"/>
    <property type="project" value="InterPro"/>
</dbReference>
<evidence type="ECO:0000259" key="3">
    <source>
        <dbReference type="Pfam" id="PF02371"/>
    </source>
</evidence>
<evidence type="ECO:0000259" key="2">
    <source>
        <dbReference type="Pfam" id="PF01548"/>
    </source>
</evidence>
<dbReference type="GO" id="GO:0003677">
    <property type="term" value="F:DNA binding"/>
    <property type="evidence" value="ECO:0007669"/>
    <property type="project" value="InterPro"/>
</dbReference>
<accession>D5WS30</accession>
<keyword evidence="1" id="KW-0175">Coiled coil</keyword>
<dbReference type="InterPro" id="IPR002525">
    <property type="entry name" value="Transp_IS110-like_N"/>
</dbReference>
<dbReference type="Pfam" id="PF02371">
    <property type="entry name" value="Transposase_20"/>
    <property type="match status" value="1"/>
</dbReference>
<dbReference type="HOGENOM" id="CLU_036902_4_1_9"/>
<dbReference type="GO" id="GO:0006313">
    <property type="term" value="P:DNA transposition"/>
    <property type="evidence" value="ECO:0007669"/>
    <property type="project" value="InterPro"/>
</dbReference>
<keyword evidence="5" id="KW-1185">Reference proteome</keyword>
<dbReference type="PANTHER" id="PTHR33055:SF13">
    <property type="entry name" value="TRANSPOSASE"/>
    <property type="match status" value="1"/>
</dbReference>
<feature type="domain" description="Transposase IS110-like N-terminal" evidence="2">
    <location>
        <begin position="19"/>
        <end position="179"/>
    </location>
</feature>
<evidence type="ECO:0000313" key="5">
    <source>
        <dbReference type="Proteomes" id="UP000002368"/>
    </source>
</evidence>
<feature type="coiled-coil region" evidence="1">
    <location>
        <begin position="250"/>
        <end position="284"/>
    </location>
</feature>
<dbReference type="OrthoDB" id="9790935at2"/>
<proteinExistence type="predicted"/>
<dbReference type="KEGG" id="bts:Btus_2313"/>
<reference evidence="4 5" key="1">
    <citation type="journal article" date="2011" name="Stand. Genomic Sci.">
        <title>Complete genome sequence of the thermophilic, hydrogen-oxidizing Bacillus tusciae type strain (T2) and reclassification in the new genus, Kyrpidia gen. nov. as Kyrpidia tusciae comb. nov. and emendation of the family Alicyclobacillaceae da Costa and Rainey, 2010.</title>
        <authorList>
            <person name="Klenk H.P."/>
            <person name="Lapidus A."/>
            <person name="Chertkov O."/>
            <person name="Copeland A."/>
            <person name="Del Rio T.G."/>
            <person name="Nolan M."/>
            <person name="Lucas S."/>
            <person name="Chen F."/>
            <person name="Tice H."/>
            <person name="Cheng J.F."/>
            <person name="Han C."/>
            <person name="Bruce D."/>
            <person name="Goodwin L."/>
            <person name="Pitluck S."/>
            <person name="Pati A."/>
            <person name="Ivanova N."/>
            <person name="Mavromatis K."/>
            <person name="Daum C."/>
            <person name="Chen A."/>
            <person name="Palaniappan K."/>
            <person name="Chang Y.J."/>
            <person name="Land M."/>
            <person name="Hauser L."/>
            <person name="Jeffries C.D."/>
            <person name="Detter J.C."/>
            <person name="Rohde M."/>
            <person name="Abt B."/>
            <person name="Pukall R."/>
            <person name="Goker M."/>
            <person name="Bristow J."/>
            <person name="Markowitz V."/>
            <person name="Hugenholtz P."/>
            <person name="Eisen J.A."/>
        </authorList>
    </citation>
    <scope>NUCLEOTIDE SEQUENCE [LARGE SCALE GENOMIC DNA]</scope>
    <source>
        <strain evidence="4 5">DSM 2912</strain>
    </source>
</reference>
<evidence type="ECO:0000256" key="1">
    <source>
        <dbReference type="SAM" id="Coils"/>
    </source>
</evidence>
<dbReference type="InterPro" id="IPR047650">
    <property type="entry name" value="Transpos_IS110"/>
</dbReference>
<dbReference type="Proteomes" id="UP000002368">
    <property type="component" value="Chromosome"/>
</dbReference>
<evidence type="ECO:0000313" key="4">
    <source>
        <dbReference type="EMBL" id="ADG06982.1"/>
    </source>
</evidence>
<dbReference type="NCBIfam" id="NF033542">
    <property type="entry name" value="transpos_IS110"/>
    <property type="match status" value="1"/>
</dbReference>